<dbReference type="RefSeq" id="WP_080887844.1">
    <property type="nucleotide sequence ID" value="NZ_LT828648.1"/>
</dbReference>
<evidence type="ECO:0000313" key="2">
    <source>
        <dbReference type="EMBL" id="SLM49654.1"/>
    </source>
</evidence>
<dbReference type="EMBL" id="LT828648">
    <property type="protein sequence ID" value="SLM49654.1"/>
    <property type="molecule type" value="Genomic_DNA"/>
</dbReference>
<name>A0A1W1I9G1_9BACT</name>
<dbReference type="SUPFAM" id="SSF49503">
    <property type="entry name" value="Cupredoxins"/>
    <property type="match status" value="1"/>
</dbReference>
<proteinExistence type="predicted"/>
<reference evidence="2 3" key="1">
    <citation type="submission" date="2017-03" db="EMBL/GenBank/DDBJ databases">
        <authorList>
            <person name="Afonso C.L."/>
            <person name="Miller P.J."/>
            <person name="Scott M.A."/>
            <person name="Spackman E."/>
            <person name="Goraichik I."/>
            <person name="Dimitrov K.M."/>
            <person name="Suarez D.L."/>
            <person name="Swayne D.E."/>
        </authorList>
    </citation>
    <scope>NUCLEOTIDE SEQUENCE [LARGE SCALE GENOMIC DNA]</scope>
    <source>
        <strain evidence="2">Genome sequencing of Nitrospira japonica strain NJ11</strain>
    </source>
</reference>
<dbReference type="Proteomes" id="UP000192042">
    <property type="component" value="Chromosome I"/>
</dbReference>
<dbReference type="Gene3D" id="2.60.40.420">
    <property type="entry name" value="Cupredoxins - blue copper proteins"/>
    <property type="match status" value="1"/>
</dbReference>
<dbReference type="PANTHER" id="PTHR36507">
    <property type="entry name" value="BLL1555 PROTEIN"/>
    <property type="match status" value="1"/>
</dbReference>
<feature type="domain" description="EfeO-type cupredoxin-like" evidence="1">
    <location>
        <begin position="42"/>
        <end position="121"/>
    </location>
</feature>
<dbReference type="InterPro" id="IPR028096">
    <property type="entry name" value="EfeO_Cupredoxin"/>
</dbReference>
<dbReference type="AlphaFoldDB" id="A0A1W1I9G1"/>
<gene>
    <name evidence="2" type="ORF">NSJP_3487</name>
</gene>
<dbReference type="STRING" id="1325564.NSJP_3487"/>
<dbReference type="Pfam" id="PF13473">
    <property type="entry name" value="Cupredoxin_1"/>
    <property type="match status" value="1"/>
</dbReference>
<evidence type="ECO:0000313" key="3">
    <source>
        <dbReference type="Proteomes" id="UP000192042"/>
    </source>
</evidence>
<keyword evidence="3" id="KW-1185">Reference proteome</keyword>
<accession>A0A1W1I9G1</accession>
<dbReference type="InterPro" id="IPR052721">
    <property type="entry name" value="ET_Amicyanin"/>
</dbReference>
<organism evidence="2 3">
    <name type="scientific">Nitrospira japonica</name>
    <dbReference type="NCBI Taxonomy" id="1325564"/>
    <lineage>
        <taxon>Bacteria</taxon>
        <taxon>Pseudomonadati</taxon>
        <taxon>Nitrospirota</taxon>
        <taxon>Nitrospiria</taxon>
        <taxon>Nitrospirales</taxon>
        <taxon>Nitrospiraceae</taxon>
        <taxon>Nitrospira</taxon>
    </lineage>
</organism>
<dbReference type="PANTHER" id="PTHR36507:SF1">
    <property type="entry name" value="BLL1555 PROTEIN"/>
    <property type="match status" value="1"/>
</dbReference>
<sequence>MNAHLRSLTLLAGIFLIGSDPVIGGTGPGDTGIVEILFESSAPYYEPPLAVVSAGIPVRWSNATASPHSIRHDECLKEDGQCVFQSLAVPPENSFAIAPLPPGRYSYHCELHPVMRGTLVVVESQAATEMSGPSAHSVK</sequence>
<dbReference type="KEGG" id="nja:NSJP_3487"/>
<dbReference type="InterPro" id="IPR008972">
    <property type="entry name" value="Cupredoxin"/>
</dbReference>
<protein>
    <submittedName>
        <fullName evidence="2">Putative Blue (Type 1) copper protein, cupredoxin family (Modular protein)</fullName>
    </submittedName>
</protein>
<evidence type="ECO:0000259" key="1">
    <source>
        <dbReference type="Pfam" id="PF13473"/>
    </source>
</evidence>